<dbReference type="RefSeq" id="WP_140826640.1">
    <property type="nucleotide sequence ID" value="NZ_VFYP01000001.1"/>
</dbReference>
<evidence type="ECO:0000313" key="2">
    <source>
        <dbReference type="EMBL" id="TPP10289.1"/>
    </source>
</evidence>
<dbReference type="Proteomes" id="UP000316429">
    <property type="component" value="Unassembled WGS sequence"/>
</dbReference>
<sequence>MLRLAAVLYILVASAVAGAAVIAVLTLDMRQGWQIASAFGAGLIIALPIAAVLARHIYKALEGPKPV</sequence>
<accession>A0A504U761</accession>
<evidence type="ECO:0000256" key="1">
    <source>
        <dbReference type="SAM" id="Phobius"/>
    </source>
</evidence>
<feature type="transmembrane region" description="Helical" evidence="1">
    <location>
        <begin position="35"/>
        <end position="58"/>
    </location>
</feature>
<keyword evidence="1" id="KW-1133">Transmembrane helix</keyword>
<protein>
    <recommendedName>
        <fullName evidence="4">CTP synthetase</fullName>
    </recommendedName>
</protein>
<gene>
    <name evidence="2" type="ORF">FJQ55_05340</name>
</gene>
<keyword evidence="1" id="KW-0472">Membrane</keyword>
<evidence type="ECO:0008006" key="4">
    <source>
        <dbReference type="Google" id="ProtNLM"/>
    </source>
</evidence>
<dbReference type="AlphaFoldDB" id="A0A504U761"/>
<reference evidence="2 3" key="1">
    <citation type="submission" date="2019-06" db="EMBL/GenBank/DDBJ databases">
        <title>Rhizobium sp. CL12 isolated from roots of soybean.</title>
        <authorList>
            <person name="Wang C."/>
        </authorList>
    </citation>
    <scope>NUCLEOTIDE SEQUENCE [LARGE SCALE GENOMIC DNA]</scope>
    <source>
        <strain evidence="2 3">CL12</strain>
    </source>
</reference>
<comment type="caution">
    <text evidence="2">The sequence shown here is derived from an EMBL/GenBank/DDBJ whole genome shotgun (WGS) entry which is preliminary data.</text>
</comment>
<proteinExistence type="predicted"/>
<evidence type="ECO:0000313" key="3">
    <source>
        <dbReference type="Proteomes" id="UP000316429"/>
    </source>
</evidence>
<keyword evidence="1" id="KW-0812">Transmembrane</keyword>
<organism evidence="2 3">
    <name type="scientific">Rhizobium glycinendophyticum</name>
    <dbReference type="NCBI Taxonomy" id="2589807"/>
    <lineage>
        <taxon>Bacteria</taxon>
        <taxon>Pseudomonadati</taxon>
        <taxon>Pseudomonadota</taxon>
        <taxon>Alphaproteobacteria</taxon>
        <taxon>Hyphomicrobiales</taxon>
        <taxon>Rhizobiaceae</taxon>
        <taxon>Rhizobium/Agrobacterium group</taxon>
        <taxon>Rhizobium</taxon>
    </lineage>
</organism>
<name>A0A504U761_9HYPH</name>
<dbReference type="EMBL" id="VFYP01000001">
    <property type="protein sequence ID" value="TPP10289.1"/>
    <property type="molecule type" value="Genomic_DNA"/>
</dbReference>
<keyword evidence="3" id="KW-1185">Reference proteome</keyword>